<accession>A0A5D0MFW6</accession>
<evidence type="ECO:0000256" key="1">
    <source>
        <dbReference type="SAM" id="SignalP"/>
    </source>
</evidence>
<dbReference type="EMBL" id="VSIX01000134">
    <property type="protein sequence ID" value="TYB30473.1"/>
    <property type="molecule type" value="Genomic_DNA"/>
</dbReference>
<sequence length="256" mass="29466">MLKKAFVIGLAVFLIFSFSGCGSDSSTGSSNTLPNNTTGTDYTGAYDDFHNAALDNDFDTNHSTDYSWLFQNWLYNPIAFFEVYEDFKDNATYNSSESRWEATISDPFSSDPATITIYAEYVEGNILRVHSTDDPAGQGLYIYPDEGIKIYLEPDGYIKFELYKENNYYYGFLRFNFNNDTSYPYVIKFKYEDASPCTYFDLYFFRYSGSTAVGDYPSIRVYSGTAEEWYTDRSNVAALWFEINWDDPTFTYTASD</sequence>
<organism evidence="2 3">
    <name type="scientific">Candidatus Mcinerneyibacterium aminivorans</name>
    <dbReference type="NCBI Taxonomy" id="2703815"/>
    <lineage>
        <taxon>Bacteria</taxon>
        <taxon>Candidatus Macinerneyibacteriota</taxon>
        <taxon>Candidatus Mcinerneyibacteria</taxon>
        <taxon>Candidatus Mcinerneyibacteriales</taxon>
        <taxon>Candidatus Mcinerneyibacteriaceae</taxon>
        <taxon>Candidatus Mcinerneyibacterium</taxon>
    </lineage>
</organism>
<comment type="caution">
    <text evidence="2">The sequence shown here is derived from an EMBL/GenBank/DDBJ whole genome shotgun (WGS) entry which is preliminary data.</text>
</comment>
<dbReference type="AlphaFoldDB" id="A0A5D0MFW6"/>
<dbReference type="Proteomes" id="UP000324143">
    <property type="component" value="Unassembled WGS sequence"/>
</dbReference>
<dbReference type="PROSITE" id="PS51257">
    <property type="entry name" value="PROKAR_LIPOPROTEIN"/>
    <property type="match status" value="1"/>
</dbReference>
<evidence type="ECO:0000313" key="2">
    <source>
        <dbReference type="EMBL" id="TYB30473.1"/>
    </source>
</evidence>
<feature type="signal peptide" evidence="1">
    <location>
        <begin position="1"/>
        <end position="22"/>
    </location>
</feature>
<feature type="chain" id="PRO_5022761081" evidence="1">
    <location>
        <begin position="23"/>
        <end position="256"/>
    </location>
</feature>
<gene>
    <name evidence="2" type="ORF">FXF47_09115</name>
</gene>
<protein>
    <submittedName>
        <fullName evidence="2">Uncharacterized protein</fullName>
    </submittedName>
</protein>
<reference evidence="2" key="1">
    <citation type="submission" date="2019-08" db="EMBL/GenBank/DDBJ databases">
        <title>Genomic characterization of a novel candidate phylum (ARYD3) from a high temperature, high salinity tertiary oil reservoir in north central Oklahoma, USA.</title>
        <authorList>
            <person name="Youssef N.H."/>
            <person name="Yadav A."/>
            <person name="Elshahed M.S."/>
        </authorList>
    </citation>
    <scope>NUCLEOTIDE SEQUENCE [LARGE SCALE GENOMIC DNA]</scope>
    <source>
        <strain evidence="2">ARYD3</strain>
    </source>
</reference>
<name>A0A5D0MFW6_9BACT</name>
<keyword evidence="1" id="KW-0732">Signal</keyword>
<keyword evidence="3" id="KW-1185">Reference proteome</keyword>
<proteinExistence type="predicted"/>
<evidence type="ECO:0000313" key="3">
    <source>
        <dbReference type="Proteomes" id="UP000324143"/>
    </source>
</evidence>